<evidence type="ECO:0000313" key="3">
    <source>
        <dbReference type="Proteomes" id="UP000054375"/>
    </source>
</evidence>
<dbReference type="AlphaFoldDB" id="A0A101S202"/>
<comment type="caution">
    <text evidence="2">The sequence shown here is derived from an EMBL/GenBank/DDBJ whole genome shotgun (WGS) entry which is preliminary data.</text>
</comment>
<organism evidence="2 3">
    <name type="scientific">Streptomyces griseorubiginosus</name>
    <dbReference type="NCBI Taxonomy" id="67304"/>
    <lineage>
        <taxon>Bacteria</taxon>
        <taxon>Bacillati</taxon>
        <taxon>Actinomycetota</taxon>
        <taxon>Actinomycetes</taxon>
        <taxon>Kitasatosporales</taxon>
        <taxon>Streptomycetaceae</taxon>
        <taxon>Streptomyces</taxon>
    </lineage>
</organism>
<proteinExistence type="predicted"/>
<reference evidence="2 3" key="1">
    <citation type="submission" date="2015-10" db="EMBL/GenBank/DDBJ databases">
        <title>Draft genome sequence of Streptomyces griseorubiginosus DSM 40469, type strain for the species Streptomyces griseorubiginosus.</title>
        <authorList>
            <person name="Ruckert C."/>
            <person name="Winkler A."/>
            <person name="Kalinowski J."/>
            <person name="Kampfer P."/>
            <person name="Glaeser S."/>
        </authorList>
    </citation>
    <scope>NUCLEOTIDE SEQUENCE [LARGE SCALE GENOMIC DNA]</scope>
    <source>
        <strain evidence="2 3">DSM 40469</strain>
    </source>
</reference>
<gene>
    <name evidence="2" type="ORF">AQJ54_19180</name>
</gene>
<protein>
    <submittedName>
        <fullName evidence="2">Uncharacterized protein</fullName>
    </submittedName>
</protein>
<evidence type="ECO:0000313" key="2">
    <source>
        <dbReference type="EMBL" id="KUN65837.1"/>
    </source>
</evidence>
<dbReference type="Proteomes" id="UP000054375">
    <property type="component" value="Unassembled WGS sequence"/>
</dbReference>
<keyword evidence="1" id="KW-0732">Signal</keyword>
<feature type="chain" id="PRO_5007105641" evidence="1">
    <location>
        <begin position="28"/>
        <end position="160"/>
    </location>
</feature>
<name>A0A101S202_9ACTN</name>
<evidence type="ECO:0000256" key="1">
    <source>
        <dbReference type="SAM" id="SignalP"/>
    </source>
</evidence>
<keyword evidence="3" id="KW-1185">Reference proteome</keyword>
<dbReference type="RefSeq" id="WP_062238888.1">
    <property type="nucleotide sequence ID" value="NZ_JBPJFL010000001.1"/>
</dbReference>
<dbReference type="EMBL" id="LMWV01000016">
    <property type="protein sequence ID" value="KUN65837.1"/>
    <property type="molecule type" value="Genomic_DNA"/>
</dbReference>
<sequence>MHRIVKIRTIGISAIALAALGATYAGATANASQRVASASAAAGDVYKATAVHSIGTTDTQVVALSLPAGTYTLTGSAFLIYADKGNCRVTGGPNMTTPRGSGYNEASLSATGTVTLTTAGKVQLLCNSAKVLAAPQDPAANGTLVATRAGLFVDQGTGAQ</sequence>
<feature type="signal peptide" evidence="1">
    <location>
        <begin position="1"/>
        <end position="27"/>
    </location>
</feature>
<accession>A0A101S202</accession>